<name>A0A195DL33_9HYME</name>
<evidence type="ECO:0000313" key="2">
    <source>
        <dbReference type="EMBL" id="KYN13556.1"/>
    </source>
</evidence>
<reference evidence="2 3" key="1">
    <citation type="submission" date="2015-09" db="EMBL/GenBank/DDBJ databases">
        <title>Trachymyrmex cornetzi WGS genome.</title>
        <authorList>
            <person name="Nygaard S."/>
            <person name="Hu H."/>
            <person name="Boomsma J."/>
            <person name="Zhang G."/>
        </authorList>
    </citation>
    <scope>NUCLEOTIDE SEQUENCE [LARGE SCALE GENOMIC DNA]</scope>
    <source>
        <strain evidence="2">Tcor2-1</strain>
        <tissue evidence="2">Whole body</tissue>
    </source>
</reference>
<feature type="compositionally biased region" description="Low complexity" evidence="1">
    <location>
        <begin position="11"/>
        <end position="23"/>
    </location>
</feature>
<evidence type="ECO:0000313" key="3">
    <source>
        <dbReference type="Proteomes" id="UP000078492"/>
    </source>
</evidence>
<accession>A0A195DL33</accession>
<organism evidence="2 3">
    <name type="scientific">Trachymyrmex cornetzi</name>
    <dbReference type="NCBI Taxonomy" id="471704"/>
    <lineage>
        <taxon>Eukaryota</taxon>
        <taxon>Metazoa</taxon>
        <taxon>Ecdysozoa</taxon>
        <taxon>Arthropoda</taxon>
        <taxon>Hexapoda</taxon>
        <taxon>Insecta</taxon>
        <taxon>Pterygota</taxon>
        <taxon>Neoptera</taxon>
        <taxon>Endopterygota</taxon>
        <taxon>Hymenoptera</taxon>
        <taxon>Apocrita</taxon>
        <taxon>Aculeata</taxon>
        <taxon>Formicoidea</taxon>
        <taxon>Formicidae</taxon>
        <taxon>Myrmicinae</taxon>
        <taxon>Trachymyrmex</taxon>
    </lineage>
</organism>
<gene>
    <name evidence="2" type="ORF">ALC57_14263</name>
</gene>
<feature type="region of interest" description="Disordered" evidence="1">
    <location>
        <begin position="54"/>
        <end position="76"/>
    </location>
</feature>
<dbReference type="Proteomes" id="UP000078492">
    <property type="component" value="Unassembled WGS sequence"/>
</dbReference>
<keyword evidence="3" id="KW-1185">Reference proteome</keyword>
<protein>
    <submittedName>
        <fullName evidence="2">Uncharacterized protein</fullName>
    </submittedName>
</protein>
<dbReference type="EMBL" id="KQ980762">
    <property type="protein sequence ID" value="KYN13556.1"/>
    <property type="molecule type" value="Genomic_DNA"/>
</dbReference>
<feature type="region of interest" description="Disordered" evidence="1">
    <location>
        <begin position="1"/>
        <end position="23"/>
    </location>
</feature>
<proteinExistence type="predicted"/>
<dbReference type="AlphaFoldDB" id="A0A195DL33"/>
<evidence type="ECO:0000256" key="1">
    <source>
        <dbReference type="SAM" id="MobiDB-lite"/>
    </source>
</evidence>
<sequence length="76" mass="8235">MVNKRNHVTRSLSASAAAAAATTTPLSPLKWLAASRAYALTSTHTGRCSSRIRRGDAVDRDNDEDSRDVHVIISRT</sequence>